<evidence type="ECO:0000313" key="2">
    <source>
        <dbReference type="EMBL" id="SFC37664.1"/>
    </source>
</evidence>
<keyword evidence="3" id="KW-1185">Reference proteome</keyword>
<evidence type="ECO:0000259" key="1">
    <source>
        <dbReference type="Pfam" id="PF01323"/>
    </source>
</evidence>
<dbReference type="Proteomes" id="UP000183385">
    <property type="component" value="Unassembled WGS sequence"/>
</dbReference>
<dbReference type="Pfam" id="PF01323">
    <property type="entry name" value="DSBA"/>
    <property type="match status" value="1"/>
</dbReference>
<dbReference type="EMBL" id="FOLS01000005">
    <property type="protein sequence ID" value="SFC37664.1"/>
    <property type="molecule type" value="Genomic_DNA"/>
</dbReference>
<keyword evidence="2" id="KW-0413">Isomerase</keyword>
<gene>
    <name evidence="2" type="ORF">SAMN05216577_10568</name>
</gene>
<dbReference type="SUPFAM" id="SSF52833">
    <property type="entry name" value="Thioredoxin-like"/>
    <property type="match status" value="1"/>
</dbReference>
<organism evidence="2 3">
    <name type="scientific">Pseudomonas citronellolis</name>
    <dbReference type="NCBI Taxonomy" id="53408"/>
    <lineage>
        <taxon>Bacteria</taxon>
        <taxon>Pseudomonadati</taxon>
        <taxon>Pseudomonadota</taxon>
        <taxon>Gammaproteobacteria</taxon>
        <taxon>Pseudomonadales</taxon>
        <taxon>Pseudomonadaceae</taxon>
        <taxon>Pseudomonas</taxon>
    </lineage>
</organism>
<dbReference type="AlphaFoldDB" id="A0AAQ1HKM9"/>
<feature type="domain" description="DSBA-like thioredoxin" evidence="1">
    <location>
        <begin position="6"/>
        <end position="207"/>
    </location>
</feature>
<protein>
    <submittedName>
        <fullName evidence="2">Predicted dithiol-disulfide isomerase, DsbA family</fullName>
    </submittedName>
</protein>
<dbReference type="GO" id="GO:0016853">
    <property type="term" value="F:isomerase activity"/>
    <property type="evidence" value="ECO:0007669"/>
    <property type="project" value="UniProtKB-KW"/>
</dbReference>
<dbReference type="InterPro" id="IPR001853">
    <property type="entry name" value="DSBA-like_thioredoxin_dom"/>
</dbReference>
<dbReference type="PANTHER" id="PTHR13887:SF41">
    <property type="entry name" value="THIOREDOXIN SUPERFAMILY PROTEIN"/>
    <property type="match status" value="1"/>
</dbReference>
<reference evidence="2 3" key="1">
    <citation type="submission" date="2016-10" db="EMBL/GenBank/DDBJ databases">
        <authorList>
            <person name="Varghese N."/>
            <person name="Submissions S."/>
        </authorList>
    </citation>
    <scope>NUCLEOTIDE SEQUENCE [LARGE SCALE GENOMIC DNA]</scope>
    <source>
        <strain evidence="2 3">LMG 18378</strain>
    </source>
</reference>
<sequence>MLSLQLEMTFDFICPWCLIGKRNLETALRLLAQHRPDVRVQVAWLGLQLLPQVPLQGEPFAEFYLRRLGGKRAVRARQAEVRKAAEKAGVKIELERIRTMPNTTYAHRVFQRAAQVGTPAQLECLLEQLFRAHFVLGDDIGQIDSLRRVLRACGYQTGDFEQALTEGARYFIGRRVGLADASVPLFLLEGRPFALGAQPPEQLLAALARAVERKRQAEAAA</sequence>
<dbReference type="Gene3D" id="3.40.30.10">
    <property type="entry name" value="Glutaredoxin"/>
    <property type="match status" value="1"/>
</dbReference>
<proteinExistence type="predicted"/>
<dbReference type="GO" id="GO:0016491">
    <property type="term" value="F:oxidoreductase activity"/>
    <property type="evidence" value="ECO:0007669"/>
    <property type="project" value="InterPro"/>
</dbReference>
<comment type="caution">
    <text evidence="2">The sequence shown here is derived from an EMBL/GenBank/DDBJ whole genome shotgun (WGS) entry which is preliminary data.</text>
</comment>
<accession>A0AAQ1HKM9</accession>
<dbReference type="RefSeq" id="WP_074978430.1">
    <property type="nucleotide sequence ID" value="NZ_FOLS01000005.1"/>
</dbReference>
<evidence type="ECO:0000313" key="3">
    <source>
        <dbReference type="Proteomes" id="UP000183385"/>
    </source>
</evidence>
<dbReference type="PANTHER" id="PTHR13887">
    <property type="entry name" value="GLUTATHIONE S-TRANSFERASE KAPPA"/>
    <property type="match status" value="1"/>
</dbReference>
<dbReference type="InterPro" id="IPR036249">
    <property type="entry name" value="Thioredoxin-like_sf"/>
</dbReference>
<name>A0AAQ1HKM9_9PSED</name>